<dbReference type="SUPFAM" id="SSF46785">
    <property type="entry name" value="Winged helix' DNA-binding domain"/>
    <property type="match status" value="1"/>
</dbReference>
<dbReference type="Gene3D" id="3.40.190.290">
    <property type="match status" value="1"/>
</dbReference>
<keyword evidence="2" id="KW-0805">Transcription regulation</keyword>
<dbReference type="OrthoDB" id="9785745at2"/>
<dbReference type="Pfam" id="PF00126">
    <property type="entry name" value="HTH_1"/>
    <property type="match status" value="1"/>
</dbReference>
<dbReference type="SUPFAM" id="SSF53850">
    <property type="entry name" value="Periplasmic binding protein-like II"/>
    <property type="match status" value="1"/>
</dbReference>
<dbReference type="PRINTS" id="PR00039">
    <property type="entry name" value="HTHLYSR"/>
</dbReference>
<dbReference type="Pfam" id="PF03466">
    <property type="entry name" value="LysR_substrate"/>
    <property type="match status" value="1"/>
</dbReference>
<evidence type="ECO:0000256" key="3">
    <source>
        <dbReference type="ARBA" id="ARBA00023125"/>
    </source>
</evidence>
<keyword evidence="3 6" id="KW-0238">DNA-binding</keyword>
<dbReference type="PANTHER" id="PTHR30419">
    <property type="entry name" value="HTH-TYPE TRANSCRIPTIONAL REGULATOR YBHD"/>
    <property type="match status" value="1"/>
</dbReference>
<dbReference type="InterPro" id="IPR000847">
    <property type="entry name" value="LysR_HTH_N"/>
</dbReference>
<dbReference type="GO" id="GO:0005829">
    <property type="term" value="C:cytosol"/>
    <property type="evidence" value="ECO:0007669"/>
    <property type="project" value="TreeGrafter"/>
</dbReference>
<comment type="caution">
    <text evidence="6">The sequence shown here is derived from an EMBL/GenBank/DDBJ whole genome shotgun (WGS) entry which is preliminary data.</text>
</comment>
<dbReference type="Gene3D" id="1.10.10.10">
    <property type="entry name" value="Winged helix-like DNA-binding domain superfamily/Winged helix DNA-binding domain"/>
    <property type="match status" value="1"/>
</dbReference>
<gene>
    <name evidence="6" type="ORF">EV212_101427</name>
</gene>
<dbReference type="InterPro" id="IPR005119">
    <property type="entry name" value="LysR_subst-bd"/>
</dbReference>
<dbReference type="PROSITE" id="PS50931">
    <property type="entry name" value="HTH_LYSR"/>
    <property type="match status" value="1"/>
</dbReference>
<dbReference type="GO" id="GO:0003700">
    <property type="term" value="F:DNA-binding transcription factor activity"/>
    <property type="evidence" value="ECO:0007669"/>
    <property type="project" value="InterPro"/>
</dbReference>
<evidence type="ECO:0000256" key="2">
    <source>
        <dbReference type="ARBA" id="ARBA00023015"/>
    </source>
</evidence>
<evidence type="ECO:0000259" key="5">
    <source>
        <dbReference type="PROSITE" id="PS50931"/>
    </source>
</evidence>
<comment type="similarity">
    <text evidence="1">Belongs to the LysR transcriptional regulatory family.</text>
</comment>
<evidence type="ECO:0000256" key="4">
    <source>
        <dbReference type="ARBA" id="ARBA00023163"/>
    </source>
</evidence>
<sequence length="294" mass="33335">MELRELNYITAIGKTRHMSHAANELYISQPALYKSLRKIESEFGTPLFYRKGNELLPTDTGQIVLEKAGEISILISQMNDAVAATKNLKQGKVNIGFPSIIGTMFLPTLLIEFQKKYPDISLHTVEAGGNALAGMVISGDIDMAIIMRPVFSELLNEIPLIRDQVTAGVLPSHPLSRRSYVTIKDFDNLPFITFDKTFNMRAQLMELFRTEKFRPNIAFEGASCQFLFELTTLSDGILILPRPIIEFYAHDSMITLPFKPSFQWELSLIFQKNTFLSTASKALINHIQEYFFRV</sequence>
<reference evidence="6 7" key="1">
    <citation type="submission" date="2019-03" db="EMBL/GenBank/DDBJ databases">
        <title>Genomic Encyclopedia of Type Strains, Phase IV (KMG-IV): sequencing the most valuable type-strain genomes for metagenomic binning, comparative biology and taxonomic classification.</title>
        <authorList>
            <person name="Goeker M."/>
        </authorList>
    </citation>
    <scope>NUCLEOTIDE SEQUENCE [LARGE SCALE GENOMIC DNA]</scope>
    <source>
        <strain evidence="6 7">DSM 28559</strain>
    </source>
</reference>
<evidence type="ECO:0000313" key="6">
    <source>
        <dbReference type="EMBL" id="TCO86634.1"/>
    </source>
</evidence>
<keyword evidence="4" id="KW-0804">Transcription</keyword>
<name>A0A4R2LLU9_9FIRM</name>
<dbReference type="InterPro" id="IPR050950">
    <property type="entry name" value="HTH-type_LysR_regulators"/>
</dbReference>
<evidence type="ECO:0000313" key="7">
    <source>
        <dbReference type="Proteomes" id="UP000295711"/>
    </source>
</evidence>
<dbReference type="InterPro" id="IPR036390">
    <property type="entry name" value="WH_DNA-bd_sf"/>
</dbReference>
<organism evidence="6 7">
    <name type="scientific">Frisingicoccus caecimuris</name>
    <dbReference type="NCBI Taxonomy" id="1796636"/>
    <lineage>
        <taxon>Bacteria</taxon>
        <taxon>Bacillati</taxon>
        <taxon>Bacillota</taxon>
        <taxon>Clostridia</taxon>
        <taxon>Lachnospirales</taxon>
        <taxon>Lachnospiraceae</taxon>
        <taxon>Frisingicoccus</taxon>
    </lineage>
</organism>
<dbReference type="PANTHER" id="PTHR30419:SF8">
    <property type="entry name" value="NITROGEN ASSIMILATION TRANSCRIPTIONAL ACTIVATOR-RELATED"/>
    <property type="match status" value="1"/>
</dbReference>
<dbReference type="GO" id="GO:0003677">
    <property type="term" value="F:DNA binding"/>
    <property type="evidence" value="ECO:0007669"/>
    <property type="project" value="UniProtKB-KW"/>
</dbReference>
<dbReference type="InterPro" id="IPR036388">
    <property type="entry name" value="WH-like_DNA-bd_sf"/>
</dbReference>
<accession>A0A4R2LLU9</accession>
<dbReference type="RefSeq" id="WP_132088132.1">
    <property type="nucleotide sequence ID" value="NZ_JANKAQ010000002.1"/>
</dbReference>
<dbReference type="AlphaFoldDB" id="A0A4R2LLU9"/>
<dbReference type="EMBL" id="SLXA01000001">
    <property type="protein sequence ID" value="TCO86634.1"/>
    <property type="molecule type" value="Genomic_DNA"/>
</dbReference>
<keyword evidence="7" id="KW-1185">Reference proteome</keyword>
<evidence type="ECO:0000256" key="1">
    <source>
        <dbReference type="ARBA" id="ARBA00009437"/>
    </source>
</evidence>
<protein>
    <submittedName>
        <fullName evidence="6">DNA-binding transcriptional LysR family regulator</fullName>
    </submittedName>
</protein>
<proteinExistence type="inferred from homology"/>
<dbReference type="Proteomes" id="UP000295711">
    <property type="component" value="Unassembled WGS sequence"/>
</dbReference>
<feature type="domain" description="HTH lysR-type" evidence="5">
    <location>
        <begin position="1"/>
        <end position="58"/>
    </location>
</feature>